<dbReference type="InterPro" id="IPR025110">
    <property type="entry name" value="AMP-bd_C"/>
</dbReference>
<evidence type="ECO:0000313" key="4">
    <source>
        <dbReference type="EMBL" id="RKS58116.1"/>
    </source>
</evidence>
<dbReference type="InterPro" id="IPR023213">
    <property type="entry name" value="CAT-like_dom_sf"/>
</dbReference>
<dbReference type="InterPro" id="IPR020845">
    <property type="entry name" value="AMP-binding_CS"/>
</dbReference>
<keyword evidence="2" id="KW-0597">Phosphoprotein</keyword>
<sequence length="2069" mass="232607">MTVQSHFVAIVDQYPDQIAIADDNQRLTYRELDQLSNQVANFLEKTAGVSSHPVALFMDRSLSAIIVMLGILKAGRTYLPIDTSYPKEQLEFILADSQAACMISDAPLALNIPCYISQQVIEHVVEIDVDRRSEASLNPAYIMYTSGSTGRPKGVIVGHEGIKRLVINANYISCTPGDIVGHCSSIGFDASTLEIWLPLLNGGTVYVIKKEYLLDFEQLARQIDLGQVKTMWLTVALFNTLYLQYPKLFLSLRRLIIGGDALNISIVRDFLHSPYCHLTQFLNGYGPTENTTFTTTFDIRQLRPEHSSVPIGKAISGTQLLIVDDNLNQVIDGDVGELLIGGTGLALGYTSQQETEKKFLQLDGQMFYRSGDLVQRLETGDLVFVGRRDNEVKIRGLRINLSQIELCLTQMDDVQVAYVRPDKQLGQEGLVAYVQLVTAHPEDAATVTTHIRARLSRALPAYMIPNTIVIVDKVPLTRNGKVNVAALAEQYAISEPAIFAYSTPMEYEVGQIYQSVLRPNKMQVTVDHSFFELGGNSLQIYQTVNLIQRRLKVTVSVKEFIENNTIAGLAALLESRIIDVEQDNPAMQPITTGMRIALSPAQRRLWFIESLEHPVSPNLLTFGYQITGNLLPDVISHACHTIVEHNIALRCAISLYQDELCQQIVNPYANFDFIQLKTPDEWRSLFLDEAKRPFDLAKGDVIRFRLVEIGAHDYLFFIYANHIVVDGWSISLLIEQLSNAYHLHLNGNAGEASREERGDYWGVTRNLLNFRHSPVFAHARDFWVQYLDGCHTENLLPVTQVAMTHELERETFSCHNLVCDSFNVEQTRLFERFAATHNVTLFTYLLTLFSQSLAEFAAVEELLLAVPTANREGCSDVVGMFVNTLPIRISYDKNTDLATRLQSVSDNLKQCISHSSVYLDEIKQTLSTQKVDANIDVLQVGIALQNTGHDSVLMLPNCDSQRLELPVLASQFSLFLHCSYDQGELIFKYEFDSAHVQRSYVDTIAALMKRAILNTIESDQREVKPAYPAAVSALRSPAPILGTLTQRFFNIVERFSDCTAVLEPDCQMTYRQLCRQIQVVREVFIQHGIESGCRIGVQLTSSIQYIYSLFAILHHDCSFVPLDVSYPKERLDFILQDSGIKSVLLPTALVDGEEDVVPITSELSLKILGSSPIPISPDEACLLYTSGSTGVPKGVQISHQSLLRLCVEPNYLAVCPADRFLVASSVAFDASLFEIFVPLLNGASCGIITKADVLNYPVFEQILQDMAVNTAWLTVSLFNDIYTTQPGILEHFDNLIIGGDALNISLVRSFISGPHNKLRQFINGYGPTECTTFSTYFNILNLSATDNSVPIGKAINHTTVYVMDDAENICQPGQIGEIYIGGVWLKPNYHNRDELNRHQFVINPYCHVDGVQILYKTGDMARYKPDFNIEYIGRKDKMVKVRGHRVELNGINAVICQHPQIKNAVVHVDESQGQKRICAYLVKSDKDADNVQVRAELNAYLTIKLEPYQCPSLFVFLDEIPLTVNGKVDYRRLKPLPTSVKLSATLPRTPEEEFLFKTWAKVLGHEEIGIFDNFFHLGGHSLLIPRIIAQLESNYGCSVTLSDFLANPTISTLAGKLGNKHDNGTYPTLQKSAQKLYVATESQLNLLFSHELAEYKALYNIPYARVFSPALEVDRVSCSIQALIELDRTLSAALVFDDDETLCLQPHQYTCAEMKTWQVKDLDSAQLLCTELAEYQFDLLAEPLVNFHYIDIEDQDTSVLFINIHHIIADGQSIDVIFKHIVEHYYQQTTEFPPSLDYCDYIQSMGSKCMPSQAIEFWQERLMGYHGVATLKPSKERTCLPVPLGYQSRFNLPITYVEQLKMIAMQSQASYFEVLCAIYQMSFQKVAAQADVVIGFPYSDRIEHGIVDRIGYFVEIVPLRCTEGSITQPYDSIKKTVQEIRASIKHRVSSIPALSQKLGIPRYDYYSPLIQNVFSFHRGNRDEKYGKTLELTSPYCRFDTVFTATLFDDELVLIIECSQDLYSSDMPLVLFNSFKGVLDDMISVNFYHGKHIAEGIVTAELGTKNELTI</sequence>
<dbReference type="Gene3D" id="3.30.300.30">
    <property type="match status" value="2"/>
</dbReference>
<comment type="caution">
    <text evidence="4">The sequence shown here is derived from an EMBL/GenBank/DDBJ whole genome shotgun (WGS) entry which is preliminary data.</text>
</comment>
<dbReference type="InterPro" id="IPR036736">
    <property type="entry name" value="ACP-like_sf"/>
</dbReference>
<dbReference type="NCBIfam" id="TIGR01733">
    <property type="entry name" value="AA-adenyl-dom"/>
    <property type="match status" value="1"/>
</dbReference>
<keyword evidence="1" id="KW-0596">Phosphopantetheine</keyword>
<dbReference type="Pfam" id="PF00501">
    <property type="entry name" value="AMP-binding"/>
    <property type="match status" value="2"/>
</dbReference>
<dbReference type="InterPro" id="IPR009081">
    <property type="entry name" value="PP-bd_ACP"/>
</dbReference>
<evidence type="ECO:0000259" key="3">
    <source>
        <dbReference type="PROSITE" id="PS50075"/>
    </source>
</evidence>
<dbReference type="Gene3D" id="3.30.559.10">
    <property type="entry name" value="Chloramphenicol acetyltransferase-like domain"/>
    <property type="match status" value="2"/>
</dbReference>
<proteinExistence type="predicted"/>
<evidence type="ECO:0000256" key="1">
    <source>
        <dbReference type="ARBA" id="ARBA00022450"/>
    </source>
</evidence>
<dbReference type="Pfam" id="PF13193">
    <property type="entry name" value="AMP-binding_C"/>
    <property type="match status" value="2"/>
</dbReference>
<dbReference type="PROSITE" id="PS00455">
    <property type="entry name" value="AMP_BINDING"/>
    <property type="match status" value="2"/>
</dbReference>
<dbReference type="PANTHER" id="PTHR45527:SF1">
    <property type="entry name" value="FATTY ACID SYNTHASE"/>
    <property type="match status" value="1"/>
</dbReference>
<dbReference type="Proteomes" id="UP000280955">
    <property type="component" value="Unassembled WGS sequence"/>
</dbReference>
<feature type="domain" description="Carrier" evidence="3">
    <location>
        <begin position="500"/>
        <end position="577"/>
    </location>
</feature>
<dbReference type="EMBL" id="RBLJ01000003">
    <property type="protein sequence ID" value="RKS58116.1"/>
    <property type="molecule type" value="Genomic_DNA"/>
</dbReference>
<dbReference type="Gene3D" id="2.30.38.10">
    <property type="entry name" value="Luciferase, Domain 3"/>
    <property type="match status" value="2"/>
</dbReference>
<dbReference type="SUPFAM" id="SSF56801">
    <property type="entry name" value="Acetyl-CoA synthetase-like"/>
    <property type="match status" value="2"/>
</dbReference>
<dbReference type="PANTHER" id="PTHR45527">
    <property type="entry name" value="NONRIBOSOMAL PEPTIDE SYNTHETASE"/>
    <property type="match status" value="1"/>
</dbReference>
<dbReference type="SUPFAM" id="SSF47336">
    <property type="entry name" value="ACP-like"/>
    <property type="match status" value="2"/>
</dbReference>
<dbReference type="SUPFAM" id="SSF52777">
    <property type="entry name" value="CoA-dependent acyltransferases"/>
    <property type="match status" value="4"/>
</dbReference>
<dbReference type="Gene3D" id="1.10.1200.10">
    <property type="entry name" value="ACP-like"/>
    <property type="match status" value="2"/>
</dbReference>
<dbReference type="SMART" id="SM00823">
    <property type="entry name" value="PKS_PP"/>
    <property type="match status" value="2"/>
</dbReference>
<keyword evidence="5" id="KW-1185">Reference proteome</keyword>
<protein>
    <submittedName>
        <fullName evidence="4">Amino acid adenylation domain-containing protein</fullName>
    </submittedName>
</protein>
<reference evidence="4 5" key="1">
    <citation type="submission" date="2018-10" db="EMBL/GenBank/DDBJ databases">
        <title>Genomic Encyclopedia of Archaeal and Bacterial Type Strains, Phase II (KMG-II): from individual species to whole genera.</title>
        <authorList>
            <person name="Goeker M."/>
        </authorList>
    </citation>
    <scope>NUCLEOTIDE SEQUENCE [LARGE SCALE GENOMIC DNA]</scope>
    <source>
        <strain evidence="4 5">DSM 15149</strain>
    </source>
</reference>
<dbReference type="InterPro" id="IPR010071">
    <property type="entry name" value="AA_adenyl_dom"/>
</dbReference>
<dbReference type="Pfam" id="PF00550">
    <property type="entry name" value="PP-binding"/>
    <property type="match status" value="2"/>
</dbReference>
<dbReference type="InterPro" id="IPR045851">
    <property type="entry name" value="AMP-bd_C_sf"/>
</dbReference>
<dbReference type="InterPro" id="IPR020806">
    <property type="entry name" value="PKS_PP-bd"/>
</dbReference>
<dbReference type="InterPro" id="IPR000873">
    <property type="entry name" value="AMP-dep_synth/lig_dom"/>
</dbReference>
<gene>
    <name evidence="4" type="ORF">BDD30_2952</name>
</gene>
<dbReference type="InterPro" id="IPR001242">
    <property type="entry name" value="Condensation_dom"/>
</dbReference>
<dbReference type="Pfam" id="PF00668">
    <property type="entry name" value="Condensation"/>
    <property type="match status" value="2"/>
</dbReference>
<dbReference type="Gene3D" id="3.40.50.980">
    <property type="match status" value="4"/>
</dbReference>
<evidence type="ECO:0000313" key="5">
    <source>
        <dbReference type="Proteomes" id="UP000280955"/>
    </source>
</evidence>
<dbReference type="PROSITE" id="PS50075">
    <property type="entry name" value="CARRIER"/>
    <property type="match status" value="2"/>
</dbReference>
<feature type="domain" description="Carrier" evidence="3">
    <location>
        <begin position="1546"/>
        <end position="1621"/>
    </location>
</feature>
<dbReference type="Gene3D" id="3.30.559.30">
    <property type="entry name" value="Nonribosomal peptide synthetase, condensation domain"/>
    <property type="match status" value="2"/>
</dbReference>
<organism evidence="4 5">
    <name type="scientific">Photorhabdus asymbiotica</name>
    <dbReference type="NCBI Taxonomy" id="291112"/>
    <lineage>
        <taxon>Bacteria</taxon>
        <taxon>Pseudomonadati</taxon>
        <taxon>Pseudomonadota</taxon>
        <taxon>Gammaproteobacteria</taxon>
        <taxon>Enterobacterales</taxon>
        <taxon>Morganellaceae</taxon>
        <taxon>Photorhabdus</taxon>
    </lineage>
</organism>
<name>A0ABX9SKS2_9GAMM</name>
<dbReference type="RefSeq" id="WP_012776646.1">
    <property type="nucleotide sequence ID" value="NC_012962.1"/>
</dbReference>
<accession>A0ABX9SKS2</accession>
<evidence type="ECO:0000256" key="2">
    <source>
        <dbReference type="ARBA" id="ARBA00022553"/>
    </source>
</evidence>